<keyword evidence="11" id="KW-0547">Nucleotide-binding</keyword>
<keyword evidence="19" id="KW-0812">Transmembrane</keyword>
<evidence type="ECO:0000256" key="14">
    <source>
        <dbReference type="ARBA" id="ARBA00023004"/>
    </source>
</evidence>
<dbReference type="InterPro" id="IPR036890">
    <property type="entry name" value="HATPase_C_sf"/>
</dbReference>
<evidence type="ECO:0000256" key="15">
    <source>
        <dbReference type="ARBA" id="ARBA00023012"/>
    </source>
</evidence>
<evidence type="ECO:0000259" key="20">
    <source>
        <dbReference type="PROSITE" id="PS50109"/>
    </source>
</evidence>
<dbReference type="GO" id="GO:0046872">
    <property type="term" value="F:metal ion binding"/>
    <property type="evidence" value="ECO:0007669"/>
    <property type="project" value="UniProtKB-KW"/>
</dbReference>
<evidence type="ECO:0000256" key="7">
    <source>
        <dbReference type="ARBA" id="ARBA00022490"/>
    </source>
</evidence>
<dbReference type="AlphaFoldDB" id="A0A7L9U3D1"/>
<evidence type="ECO:0000256" key="11">
    <source>
        <dbReference type="ARBA" id="ARBA00022741"/>
    </source>
</evidence>
<keyword evidence="14" id="KW-0408">Iron</keyword>
<evidence type="ECO:0000256" key="1">
    <source>
        <dbReference type="ARBA" id="ARBA00000085"/>
    </source>
</evidence>
<gene>
    <name evidence="21" type="ORF">LPB04_17740</name>
</gene>
<keyword evidence="9" id="KW-0808">Transferase</keyword>
<dbReference type="InterPro" id="IPR004358">
    <property type="entry name" value="Sig_transdc_His_kin-like_C"/>
</dbReference>
<dbReference type="Gene3D" id="3.30.565.10">
    <property type="entry name" value="Histidine kinase-like ATPase, C-terminal domain"/>
    <property type="match status" value="1"/>
</dbReference>
<comment type="catalytic activity">
    <reaction evidence="1">
        <text>ATP + protein L-histidine = ADP + protein N-phospho-L-histidine.</text>
        <dbReference type="EC" id="2.7.13.3"/>
    </reaction>
</comment>
<evidence type="ECO:0000256" key="4">
    <source>
        <dbReference type="ARBA" id="ARBA00012438"/>
    </source>
</evidence>
<keyword evidence="8" id="KW-0597">Phosphoprotein</keyword>
<dbReference type="InterPro" id="IPR005467">
    <property type="entry name" value="His_kinase_dom"/>
</dbReference>
<dbReference type="EMBL" id="CP062941">
    <property type="protein sequence ID" value="QOL48782.1"/>
    <property type="molecule type" value="Genomic_DNA"/>
</dbReference>
<evidence type="ECO:0000313" key="21">
    <source>
        <dbReference type="EMBL" id="QOL48782.1"/>
    </source>
</evidence>
<evidence type="ECO:0000256" key="16">
    <source>
        <dbReference type="ARBA" id="ARBA00023014"/>
    </source>
</evidence>
<dbReference type="Proteomes" id="UP000593875">
    <property type="component" value="Chromosome"/>
</dbReference>
<keyword evidence="22" id="KW-1185">Reference proteome</keyword>
<dbReference type="Gene3D" id="1.20.5.1930">
    <property type="match status" value="1"/>
</dbReference>
<dbReference type="GO" id="GO:0005737">
    <property type="term" value="C:cytoplasm"/>
    <property type="evidence" value="ECO:0007669"/>
    <property type="project" value="UniProtKB-SubCell"/>
</dbReference>
<proteinExistence type="predicted"/>
<evidence type="ECO:0000256" key="17">
    <source>
        <dbReference type="ARBA" id="ARBA00024827"/>
    </source>
</evidence>
<evidence type="ECO:0000313" key="22">
    <source>
        <dbReference type="Proteomes" id="UP000593875"/>
    </source>
</evidence>
<keyword evidence="19" id="KW-0472">Membrane</keyword>
<comment type="function">
    <text evidence="17">Member of the two-component regulatory system NreB/NreC involved in the control of dissimilatory nitrate/nitrite reduction in response to oxygen. NreB functions as a direct oxygen sensor histidine kinase which is autophosphorylated, in the absence of oxygen, probably at the conserved histidine residue, and transfers its phosphate group probably to a conserved aspartate residue of NreC. NreB/NreC activates the expression of the nitrate (narGHJI) and nitrite (nir) reductase operons, as well as the putative nitrate transporter gene narT.</text>
</comment>
<dbReference type="GO" id="GO:0005524">
    <property type="term" value="F:ATP binding"/>
    <property type="evidence" value="ECO:0007669"/>
    <property type="project" value="UniProtKB-KW"/>
</dbReference>
<keyword evidence="12" id="KW-0418">Kinase</keyword>
<dbReference type="PROSITE" id="PS51257">
    <property type="entry name" value="PROKAR_LIPOPROTEIN"/>
    <property type="match status" value="1"/>
</dbReference>
<keyword evidence="7" id="KW-0963">Cytoplasm</keyword>
<evidence type="ECO:0000256" key="8">
    <source>
        <dbReference type="ARBA" id="ARBA00022553"/>
    </source>
</evidence>
<reference evidence="21 22" key="1">
    <citation type="submission" date="2020-10" db="EMBL/GenBank/DDBJ databases">
        <title>Genome sequencing of Massilia sp. LPB0304.</title>
        <authorList>
            <person name="Kim J."/>
        </authorList>
    </citation>
    <scope>NUCLEOTIDE SEQUENCE [LARGE SCALE GENOMIC DNA]</scope>
    <source>
        <strain evidence="21 22">LPB0304</strain>
    </source>
</reference>
<dbReference type="EC" id="2.7.13.3" evidence="4"/>
<dbReference type="GO" id="GO:0046983">
    <property type="term" value="F:protein dimerization activity"/>
    <property type="evidence" value="ECO:0007669"/>
    <property type="project" value="InterPro"/>
</dbReference>
<dbReference type="SUPFAM" id="SSF55874">
    <property type="entry name" value="ATPase domain of HSP90 chaperone/DNA topoisomerase II/histidine kinase"/>
    <property type="match status" value="1"/>
</dbReference>
<dbReference type="InterPro" id="IPR003594">
    <property type="entry name" value="HATPase_dom"/>
</dbReference>
<dbReference type="KEGG" id="mlir:LPB04_17740"/>
<accession>A0A7L9U3D1</accession>
<dbReference type="PRINTS" id="PR00344">
    <property type="entry name" value="BCTRLSENSOR"/>
</dbReference>
<comment type="subcellular location">
    <subcellularLocation>
        <location evidence="3">Cytoplasm</location>
    </subcellularLocation>
</comment>
<keyword evidence="6" id="KW-0004">4Fe-4S</keyword>
<feature type="transmembrane region" description="Helical" evidence="19">
    <location>
        <begin position="32"/>
        <end position="52"/>
    </location>
</feature>
<keyword evidence="13" id="KW-0067">ATP-binding</keyword>
<dbReference type="CDD" id="cd16917">
    <property type="entry name" value="HATPase_UhpB-NarQ-NarX-like"/>
    <property type="match status" value="1"/>
</dbReference>
<organism evidence="21 22">
    <name type="scientific">Massilia litorea</name>
    <dbReference type="NCBI Taxonomy" id="2769491"/>
    <lineage>
        <taxon>Bacteria</taxon>
        <taxon>Pseudomonadati</taxon>
        <taxon>Pseudomonadota</taxon>
        <taxon>Betaproteobacteria</taxon>
        <taxon>Burkholderiales</taxon>
        <taxon>Oxalobacteraceae</taxon>
        <taxon>Telluria group</taxon>
        <taxon>Massilia</taxon>
    </lineage>
</organism>
<evidence type="ECO:0000256" key="19">
    <source>
        <dbReference type="SAM" id="Phobius"/>
    </source>
</evidence>
<evidence type="ECO:0000256" key="6">
    <source>
        <dbReference type="ARBA" id="ARBA00022485"/>
    </source>
</evidence>
<dbReference type="Pfam" id="PF07730">
    <property type="entry name" value="HisKA_3"/>
    <property type="match status" value="1"/>
</dbReference>
<dbReference type="PANTHER" id="PTHR24421">
    <property type="entry name" value="NITRATE/NITRITE SENSOR PROTEIN NARX-RELATED"/>
    <property type="match status" value="1"/>
</dbReference>
<evidence type="ECO:0000256" key="10">
    <source>
        <dbReference type="ARBA" id="ARBA00022723"/>
    </source>
</evidence>
<sequence>MKTAGSVPVITIALVGAACAFGATLPVATPSLSTLTTVVWLLGAGAAVCLLLRRAIDADDRARELATRLAREQDARRAAETNLADTQTVLSKLVRQQDSARDSERGRIAREIGDELGQTLLTLRVELSLLQAASLGVQASVHARTGAMIGTLDLALHSLRELVHGLRPLALNEGLRAALERQLNEFTRLNGIAHQLEIAPGTLMEPECAAFDADALLYRVLQEALAELADQASATEVHVRLQRGDTGVTLRIDDNGDGIARAAPHGGRRCACGLAGMRERVEASGGALRIAAAPGGGTMLALTLPSTRGFALS</sequence>
<dbReference type="GO" id="GO:0051539">
    <property type="term" value="F:4 iron, 4 sulfur cluster binding"/>
    <property type="evidence" value="ECO:0007669"/>
    <property type="project" value="UniProtKB-KW"/>
</dbReference>
<evidence type="ECO:0000256" key="13">
    <source>
        <dbReference type="ARBA" id="ARBA00022840"/>
    </source>
</evidence>
<evidence type="ECO:0000256" key="18">
    <source>
        <dbReference type="ARBA" id="ARBA00030800"/>
    </source>
</evidence>
<evidence type="ECO:0000256" key="5">
    <source>
        <dbReference type="ARBA" id="ARBA00017322"/>
    </source>
</evidence>
<dbReference type="Pfam" id="PF02518">
    <property type="entry name" value="HATPase_c"/>
    <property type="match status" value="1"/>
</dbReference>
<dbReference type="GO" id="GO:0016020">
    <property type="term" value="C:membrane"/>
    <property type="evidence" value="ECO:0007669"/>
    <property type="project" value="InterPro"/>
</dbReference>
<dbReference type="PROSITE" id="PS50109">
    <property type="entry name" value="HIS_KIN"/>
    <property type="match status" value="1"/>
</dbReference>
<keyword evidence="16" id="KW-0411">Iron-sulfur</keyword>
<evidence type="ECO:0000256" key="3">
    <source>
        <dbReference type="ARBA" id="ARBA00004496"/>
    </source>
</evidence>
<dbReference type="InterPro" id="IPR050482">
    <property type="entry name" value="Sensor_HK_TwoCompSys"/>
</dbReference>
<keyword evidence="19" id="KW-1133">Transmembrane helix</keyword>
<comment type="cofactor">
    <cofactor evidence="2">
        <name>[4Fe-4S] cluster</name>
        <dbReference type="ChEBI" id="CHEBI:49883"/>
    </cofactor>
</comment>
<evidence type="ECO:0000256" key="12">
    <source>
        <dbReference type="ARBA" id="ARBA00022777"/>
    </source>
</evidence>
<dbReference type="RefSeq" id="WP_193685825.1">
    <property type="nucleotide sequence ID" value="NZ_CP062941.1"/>
</dbReference>
<name>A0A7L9U3D1_9BURK</name>
<keyword evidence="15" id="KW-0902">Two-component regulatory system</keyword>
<dbReference type="GO" id="GO:0000155">
    <property type="term" value="F:phosphorelay sensor kinase activity"/>
    <property type="evidence" value="ECO:0007669"/>
    <property type="project" value="InterPro"/>
</dbReference>
<protein>
    <recommendedName>
        <fullName evidence="5">Oxygen sensor histidine kinase NreB</fullName>
        <ecNumber evidence="4">2.7.13.3</ecNumber>
    </recommendedName>
    <alternativeName>
        <fullName evidence="18">Nitrogen regulation protein B</fullName>
    </alternativeName>
</protein>
<dbReference type="InterPro" id="IPR011712">
    <property type="entry name" value="Sig_transdc_His_kin_sub3_dim/P"/>
</dbReference>
<evidence type="ECO:0000256" key="2">
    <source>
        <dbReference type="ARBA" id="ARBA00001966"/>
    </source>
</evidence>
<feature type="domain" description="Histidine kinase" evidence="20">
    <location>
        <begin position="111"/>
        <end position="308"/>
    </location>
</feature>
<keyword evidence="10" id="KW-0479">Metal-binding</keyword>
<dbReference type="PANTHER" id="PTHR24421:SF10">
    <property type="entry name" value="NITRATE_NITRITE SENSOR PROTEIN NARQ"/>
    <property type="match status" value="1"/>
</dbReference>
<evidence type="ECO:0000256" key="9">
    <source>
        <dbReference type="ARBA" id="ARBA00022679"/>
    </source>
</evidence>